<sequence>MYSSFYDDINTTKELIKLGANIHQKDKYKLSSLAYAIEHNSTKTVKLLLDNGVKFDEISNIPMQHYLRAPSYSIGLDKIIIDNDKMILSFRDKHGVKETIGIDGLSPLGYVISRNFIEIFEIIFKSGYRYTEDDNLKDCKGDFDSCSYYAVLTNIPNYEPMLELMLKYNVPGQPTKEQLKEAYEKCYEDRAWFLERDYDTYVHNVEKINRIMKNNGEKPEGPISRIEYEAGLTRTLNRYNKHCSDENGTFKDTKAYINYANDYSKNYAVDSFINRNKNNPSKVIYLDKHSSKSNSNLTDKNKNKN</sequence>
<evidence type="ECO:0000313" key="2">
    <source>
        <dbReference type="Proteomes" id="UP000069632"/>
    </source>
</evidence>
<dbReference type="EMBL" id="FIZP01000026">
    <property type="protein sequence ID" value="CZE49473.1"/>
    <property type="molecule type" value="Genomic_DNA"/>
</dbReference>
<gene>
    <name evidence="1" type="ORF">ERS672216_01933</name>
</gene>
<evidence type="ECO:0000313" key="1">
    <source>
        <dbReference type="EMBL" id="CZE49473.1"/>
    </source>
</evidence>
<dbReference type="InterPro" id="IPR036770">
    <property type="entry name" value="Ankyrin_rpt-contain_sf"/>
</dbReference>
<dbReference type="InterPro" id="IPR002110">
    <property type="entry name" value="Ankyrin_rpt"/>
</dbReference>
<dbReference type="Proteomes" id="UP000069632">
    <property type="component" value="Unassembled WGS sequence"/>
</dbReference>
<name>A0A128EMJ6_9BACT</name>
<proteinExistence type="predicted"/>
<dbReference type="SMART" id="SM00248">
    <property type="entry name" value="ANK"/>
    <property type="match status" value="3"/>
</dbReference>
<accession>A0A128EMJ6</accession>
<protein>
    <submittedName>
        <fullName evidence="1">Ankyrin repeat-containing protein</fullName>
    </submittedName>
</protein>
<keyword evidence="2" id="KW-1185">Reference proteome</keyword>
<reference evidence="1 2" key="1">
    <citation type="submission" date="2016-02" db="EMBL/GenBank/DDBJ databases">
        <authorList>
            <consortium name="Pathogen Informatics"/>
        </authorList>
    </citation>
    <scope>NUCLEOTIDE SEQUENCE [LARGE SCALE GENOMIC DNA]</scope>
    <source>
        <strain evidence="1 2">RC20</strain>
    </source>
</reference>
<organism evidence="1 2">
    <name type="scientific">Campylobacter geochelonis</name>
    <dbReference type="NCBI Taxonomy" id="1780362"/>
    <lineage>
        <taxon>Bacteria</taxon>
        <taxon>Pseudomonadati</taxon>
        <taxon>Campylobacterota</taxon>
        <taxon>Epsilonproteobacteria</taxon>
        <taxon>Campylobacterales</taxon>
        <taxon>Campylobacteraceae</taxon>
        <taxon>Campylobacter</taxon>
    </lineage>
</organism>
<dbReference type="SUPFAM" id="SSF48403">
    <property type="entry name" value="Ankyrin repeat"/>
    <property type="match status" value="1"/>
</dbReference>
<dbReference type="Gene3D" id="1.25.40.20">
    <property type="entry name" value="Ankyrin repeat-containing domain"/>
    <property type="match status" value="1"/>
</dbReference>
<dbReference type="AlphaFoldDB" id="A0A128EMJ6"/>